<dbReference type="Pfam" id="PF06283">
    <property type="entry name" value="ThuA"/>
    <property type="match status" value="1"/>
</dbReference>
<gene>
    <name evidence="2" type="ORF">E1269_20850</name>
</gene>
<dbReference type="RefSeq" id="WP_131898110.1">
    <property type="nucleotide sequence ID" value="NZ_SMKZ01000033.1"/>
</dbReference>
<dbReference type="EMBL" id="SMKZ01000033">
    <property type="protein sequence ID" value="TDE03109.1"/>
    <property type="molecule type" value="Genomic_DNA"/>
</dbReference>
<dbReference type="Gene3D" id="3.40.50.880">
    <property type="match status" value="1"/>
</dbReference>
<dbReference type="InterPro" id="IPR009381">
    <property type="entry name" value="Trehalose_catabolism_ThuA_prok"/>
</dbReference>
<keyword evidence="3" id="KW-1185">Reference proteome</keyword>
<dbReference type="AlphaFoldDB" id="A0A4R5CRD8"/>
<dbReference type="InterPro" id="IPR029062">
    <property type="entry name" value="Class_I_gatase-like"/>
</dbReference>
<evidence type="ECO:0000313" key="2">
    <source>
        <dbReference type="EMBL" id="TDE03109.1"/>
    </source>
</evidence>
<evidence type="ECO:0000259" key="1">
    <source>
        <dbReference type="Pfam" id="PF06283"/>
    </source>
</evidence>
<accession>A0A4R5CRD8</accession>
<organism evidence="2 3">
    <name type="scientific">Jiangella asiatica</name>
    <dbReference type="NCBI Taxonomy" id="2530372"/>
    <lineage>
        <taxon>Bacteria</taxon>
        <taxon>Bacillati</taxon>
        <taxon>Actinomycetota</taxon>
        <taxon>Actinomycetes</taxon>
        <taxon>Jiangellales</taxon>
        <taxon>Jiangellaceae</taxon>
        <taxon>Jiangella</taxon>
    </lineage>
</organism>
<dbReference type="Proteomes" id="UP000294739">
    <property type="component" value="Unassembled WGS sequence"/>
</dbReference>
<sequence length="254" mass="28671">MTALTVTVWNEFVHEREEPEVQAIYPKGIHSVIADALQARLGGAVHLRSATLDQPEHGLSEEVLETTDVLIWWSHIAQEQVADEVVERVHDRVLRGMGMIALHSATKSKIFRKLMGTSCCVRWRREKDREFVWTIKPDHPIAAGLPEVFSIPQQEMFCEFFDVPDPDELVFISSFPGGEVLRSGLCYRRGYGRVFYFSPGDQDFPVYHHPLVQQVLANAVQWARPAAGVRTDPYLSRNSPTGWLDAVPHGVAGK</sequence>
<dbReference type="PIRSF" id="PIRSF030013">
    <property type="entry name" value="ThuA"/>
    <property type="match status" value="1"/>
</dbReference>
<dbReference type="InParanoid" id="A0A4R5CRD8"/>
<dbReference type="InterPro" id="IPR029010">
    <property type="entry name" value="ThuA-like"/>
</dbReference>
<comment type="caution">
    <text evidence="2">The sequence shown here is derived from an EMBL/GenBank/DDBJ whole genome shotgun (WGS) entry which is preliminary data.</text>
</comment>
<feature type="domain" description="ThuA-like" evidence="1">
    <location>
        <begin position="6"/>
        <end position="223"/>
    </location>
</feature>
<dbReference type="OrthoDB" id="252909at2"/>
<evidence type="ECO:0000313" key="3">
    <source>
        <dbReference type="Proteomes" id="UP000294739"/>
    </source>
</evidence>
<name>A0A4R5CRD8_9ACTN</name>
<dbReference type="SUPFAM" id="SSF52317">
    <property type="entry name" value="Class I glutamine amidotransferase-like"/>
    <property type="match status" value="1"/>
</dbReference>
<protein>
    <submittedName>
        <fullName evidence="2">Trehalose utilization protein ThuA</fullName>
    </submittedName>
</protein>
<proteinExistence type="predicted"/>
<reference evidence="2 3" key="1">
    <citation type="submission" date="2019-03" db="EMBL/GenBank/DDBJ databases">
        <title>Draft genome sequences of novel Actinobacteria.</title>
        <authorList>
            <person name="Sahin N."/>
            <person name="Ay H."/>
            <person name="Saygin H."/>
        </authorList>
    </citation>
    <scope>NUCLEOTIDE SEQUENCE [LARGE SCALE GENOMIC DNA]</scope>
    <source>
        <strain evidence="2 3">5K138</strain>
    </source>
</reference>